<dbReference type="EMBL" id="CP002776">
    <property type="protein sequence ID" value="AEG31700.1"/>
    <property type="molecule type" value="Genomic_DNA"/>
</dbReference>
<reference evidence="1 2" key="1">
    <citation type="submission" date="2011-05" db="EMBL/GenBank/DDBJ databases">
        <title>Complete sequence of Thioalkalimicrobium cyclicum ALM1.</title>
        <authorList>
            <consortium name="US DOE Joint Genome Institute"/>
            <person name="Lucas S."/>
            <person name="Han J."/>
            <person name="Lapidus A."/>
            <person name="Cheng J.-F."/>
            <person name="Goodwin L."/>
            <person name="Pitluck S."/>
            <person name="Peters L."/>
            <person name="Mikhailova N."/>
            <person name="Davenport K."/>
            <person name="Han C."/>
            <person name="Tapia R."/>
            <person name="Land M."/>
            <person name="Hauser L."/>
            <person name="Kyrpides N."/>
            <person name="Ivanova N."/>
            <person name="Pagani I."/>
            <person name="Kappler U."/>
            <person name="Woyke T."/>
        </authorList>
    </citation>
    <scope>NUCLEOTIDE SEQUENCE [LARGE SCALE GENOMIC DNA]</scope>
    <source>
        <strain evidence="2">DSM 14477 / JCM 11371 / ALM1</strain>
    </source>
</reference>
<name>F6DCW4_THICA</name>
<accession>F6DCW4</accession>
<evidence type="ECO:0000313" key="2">
    <source>
        <dbReference type="Proteomes" id="UP000009232"/>
    </source>
</evidence>
<dbReference type="STRING" id="717773.Thicy_0933"/>
<organism evidence="1 2">
    <name type="scientific">Thiomicrospira cyclica (strain DSM 14477 / JCM 11371 / ALM1)</name>
    <name type="common">Thioalkalimicrobium cyclicum</name>
    <dbReference type="NCBI Taxonomy" id="717773"/>
    <lineage>
        <taxon>Bacteria</taxon>
        <taxon>Pseudomonadati</taxon>
        <taxon>Pseudomonadota</taxon>
        <taxon>Gammaproteobacteria</taxon>
        <taxon>Thiotrichales</taxon>
        <taxon>Piscirickettsiaceae</taxon>
        <taxon>Thiomicrospira</taxon>
    </lineage>
</organism>
<gene>
    <name evidence="1" type="ordered locus">Thicy_0933</name>
</gene>
<dbReference type="AlphaFoldDB" id="F6DCW4"/>
<evidence type="ECO:0000313" key="1">
    <source>
        <dbReference type="EMBL" id="AEG31700.1"/>
    </source>
</evidence>
<proteinExistence type="predicted"/>
<protein>
    <submittedName>
        <fullName evidence="1">Uncharacterized protein</fullName>
    </submittedName>
</protein>
<keyword evidence="2" id="KW-1185">Reference proteome</keyword>
<dbReference type="Proteomes" id="UP000009232">
    <property type="component" value="Chromosome"/>
</dbReference>
<dbReference type="KEGG" id="tcy:Thicy_0933"/>
<sequence length="73" mass="8486">MKLLTDSTQFVIWLYKLTKGLLAVKPLVTPIVVIAESYCSQTKAHTHFYLTSREVEACLLQYYYPVHVHEDQI</sequence>
<dbReference type="HOGENOM" id="CLU_2703662_0_0_6"/>